<protein>
    <submittedName>
        <fullName evidence="2">Uncharacterized protein LOC113790747</fullName>
    </submittedName>
</protein>
<dbReference type="InParanoid" id="A0A6P6XTK7"/>
<proteinExistence type="predicted"/>
<gene>
    <name evidence="2" type="primary">LOC113790747</name>
</gene>
<dbReference type="RefSeq" id="XP_027196248.1">
    <property type="nucleotide sequence ID" value="XM_027340447.1"/>
</dbReference>
<accession>A0A6P6XTK7</accession>
<keyword evidence="1" id="KW-1185">Reference proteome</keyword>
<dbReference type="GeneID" id="113790747"/>
<organism evidence="1 2">
    <name type="scientific">Dermatophagoides pteronyssinus</name>
    <name type="common">European house dust mite</name>
    <dbReference type="NCBI Taxonomy" id="6956"/>
    <lineage>
        <taxon>Eukaryota</taxon>
        <taxon>Metazoa</taxon>
        <taxon>Ecdysozoa</taxon>
        <taxon>Arthropoda</taxon>
        <taxon>Chelicerata</taxon>
        <taxon>Arachnida</taxon>
        <taxon>Acari</taxon>
        <taxon>Acariformes</taxon>
        <taxon>Sarcoptiformes</taxon>
        <taxon>Astigmata</taxon>
        <taxon>Psoroptidia</taxon>
        <taxon>Analgoidea</taxon>
        <taxon>Pyroglyphidae</taxon>
        <taxon>Dermatophagoidinae</taxon>
        <taxon>Dermatophagoides</taxon>
    </lineage>
</organism>
<dbReference type="Proteomes" id="UP000515146">
    <property type="component" value="Unplaced"/>
</dbReference>
<reference evidence="2" key="1">
    <citation type="submission" date="2025-08" db="UniProtKB">
        <authorList>
            <consortium name="RefSeq"/>
        </authorList>
    </citation>
    <scope>IDENTIFICATION</scope>
    <source>
        <strain evidence="2">Airmid</strain>
    </source>
</reference>
<dbReference type="AlphaFoldDB" id="A0A6P6XTK7"/>
<name>A0A6P6XTK7_DERPT</name>
<dbReference type="KEGG" id="dpte:113790747"/>
<dbReference type="OrthoDB" id="6506002at2759"/>
<evidence type="ECO:0000313" key="1">
    <source>
        <dbReference type="Proteomes" id="UP000515146"/>
    </source>
</evidence>
<sequence length="76" mass="8842">MGQMMTKGLAILSEKTINATKVLKQPFKSSPFRRELREKCDEMNQRRQQKQIDGGERMPMIKSSSKQNDQAKKQNE</sequence>
<evidence type="ECO:0000313" key="2">
    <source>
        <dbReference type="RefSeq" id="XP_027196248.1"/>
    </source>
</evidence>